<dbReference type="PROSITE" id="PS50005">
    <property type="entry name" value="TPR"/>
    <property type="match status" value="1"/>
</dbReference>
<dbReference type="AlphaFoldDB" id="A0A0F9NIS2"/>
<dbReference type="PROSITE" id="PS50106">
    <property type="entry name" value="PDZ"/>
    <property type="match status" value="1"/>
</dbReference>
<dbReference type="SUPFAM" id="SSF50156">
    <property type="entry name" value="PDZ domain-like"/>
    <property type="match status" value="1"/>
</dbReference>
<sequence>MKIENSAIRLYFRFLIITVSLGIFISPALAQSIFSGLILSEKKDGLNIVDVQKGSPGFDAGLRISDIILEIDGKKIESLNDYIRISRELRGKRVEATLTVLRKGVLYEAVIRIYSIPVYQHWNQKVTKPKELPRGLINSPYEYWVGKGNRALKKSERTAPFKSKAETYNEAINYLYYGLHYQPESIDTALQIAKSYHELGSLYLNKGNIKDGVKNYKNSIKLYTNCLKKTQKEDYLKLILENLQEIEEGLSKIDVDKEKLFSETKKDSNNSPLKDTKHHMTIMAD</sequence>
<accession>A0A0F9NIS2</accession>
<reference evidence="3" key="1">
    <citation type="journal article" date="2015" name="Nature">
        <title>Complex archaea that bridge the gap between prokaryotes and eukaryotes.</title>
        <authorList>
            <person name="Spang A."/>
            <person name="Saw J.H."/>
            <person name="Jorgensen S.L."/>
            <person name="Zaremba-Niedzwiedzka K."/>
            <person name="Martijn J."/>
            <person name="Lind A.E."/>
            <person name="van Eijk R."/>
            <person name="Schleper C."/>
            <person name="Guy L."/>
            <person name="Ettema T.J."/>
        </authorList>
    </citation>
    <scope>NUCLEOTIDE SEQUENCE</scope>
</reference>
<dbReference type="EMBL" id="LAZR01003338">
    <property type="protein sequence ID" value="KKN19415.1"/>
    <property type="molecule type" value="Genomic_DNA"/>
</dbReference>
<dbReference type="Gene3D" id="1.25.40.10">
    <property type="entry name" value="Tetratricopeptide repeat domain"/>
    <property type="match status" value="1"/>
</dbReference>
<dbReference type="Pfam" id="PF13180">
    <property type="entry name" value="PDZ_2"/>
    <property type="match status" value="1"/>
</dbReference>
<gene>
    <name evidence="3" type="ORF">LCGC14_0945930</name>
</gene>
<feature type="domain" description="PDZ" evidence="2">
    <location>
        <begin position="36"/>
        <end position="104"/>
    </location>
</feature>
<evidence type="ECO:0000259" key="2">
    <source>
        <dbReference type="PROSITE" id="PS50106"/>
    </source>
</evidence>
<comment type="caution">
    <text evidence="3">The sequence shown here is derived from an EMBL/GenBank/DDBJ whole genome shotgun (WGS) entry which is preliminary data.</text>
</comment>
<dbReference type="SUPFAM" id="SSF48452">
    <property type="entry name" value="TPR-like"/>
    <property type="match status" value="1"/>
</dbReference>
<dbReference type="InterPro" id="IPR019734">
    <property type="entry name" value="TPR_rpt"/>
</dbReference>
<dbReference type="Gene3D" id="2.30.42.10">
    <property type="match status" value="1"/>
</dbReference>
<protein>
    <recommendedName>
        <fullName evidence="2">PDZ domain-containing protein</fullName>
    </recommendedName>
</protein>
<dbReference type="SMART" id="SM00228">
    <property type="entry name" value="PDZ"/>
    <property type="match status" value="1"/>
</dbReference>
<dbReference type="InterPro" id="IPR001478">
    <property type="entry name" value="PDZ"/>
</dbReference>
<proteinExistence type="predicted"/>
<feature type="region of interest" description="Disordered" evidence="1">
    <location>
        <begin position="264"/>
        <end position="285"/>
    </location>
</feature>
<organism evidence="3">
    <name type="scientific">marine sediment metagenome</name>
    <dbReference type="NCBI Taxonomy" id="412755"/>
    <lineage>
        <taxon>unclassified sequences</taxon>
        <taxon>metagenomes</taxon>
        <taxon>ecological metagenomes</taxon>
    </lineage>
</organism>
<name>A0A0F9NIS2_9ZZZZ</name>
<feature type="compositionally biased region" description="Basic residues" evidence="1">
    <location>
        <begin position="276"/>
        <end position="285"/>
    </location>
</feature>
<dbReference type="InterPro" id="IPR036034">
    <property type="entry name" value="PDZ_sf"/>
</dbReference>
<dbReference type="InterPro" id="IPR011990">
    <property type="entry name" value="TPR-like_helical_dom_sf"/>
</dbReference>
<evidence type="ECO:0000313" key="3">
    <source>
        <dbReference type="EMBL" id="KKN19415.1"/>
    </source>
</evidence>
<evidence type="ECO:0000256" key="1">
    <source>
        <dbReference type="SAM" id="MobiDB-lite"/>
    </source>
</evidence>